<reference evidence="1" key="1">
    <citation type="journal article" date="2015" name="BMC Genomics">
        <title>Genome mining reveals unlocked bioactive potential of marine Gram-negative bacteria.</title>
        <authorList>
            <person name="Machado H."/>
            <person name="Sonnenschein E.C."/>
            <person name="Melchiorsen J."/>
            <person name="Gram L."/>
        </authorList>
    </citation>
    <scope>NUCLEOTIDE SEQUENCE</scope>
    <source>
        <strain evidence="1">S2052</strain>
    </source>
</reference>
<gene>
    <name evidence="1" type="ORF">TW71_08630</name>
</gene>
<accession>A0A837G9Q1</accession>
<dbReference type="RefSeq" id="WP_045985580.1">
    <property type="nucleotide sequence ID" value="NZ_CM004384.1"/>
</dbReference>
<dbReference type="OrthoDB" id="5870731at2"/>
<protein>
    <submittedName>
        <fullName evidence="1">Uncharacterized protein</fullName>
    </submittedName>
</protein>
<dbReference type="AlphaFoldDB" id="A0A837G9Q1"/>
<sequence length="159" mass="18125">MSVNKVLLMFFVLALLATGANVALKLRDAPTFMNGQSSQLYYAQTLNVTLKGDVFSIEDFHTVNHRPFFNLKSHTSRVVDDDPQAMHFSYFTEFYSDRLVQFSEFSRPIGGGANRAIPVEAHAMHRMNSETLQIIHHNRKVLCYTKLLEGGVKCITRRQ</sequence>
<comment type="caution">
    <text evidence="1">The sequence shown here is derived from an EMBL/GenBank/DDBJ whole genome shotgun (WGS) entry which is preliminary data.</text>
</comment>
<name>A0A837G9Q1_9VIBR</name>
<dbReference type="EMBL" id="JXXR01000008">
    <property type="protein sequence ID" value="KJY74980.1"/>
    <property type="molecule type" value="Genomic_DNA"/>
</dbReference>
<proteinExistence type="predicted"/>
<organism evidence="1">
    <name type="scientific">Vibrio coralliilyticus</name>
    <dbReference type="NCBI Taxonomy" id="190893"/>
    <lineage>
        <taxon>Bacteria</taxon>
        <taxon>Pseudomonadati</taxon>
        <taxon>Pseudomonadota</taxon>
        <taxon>Gammaproteobacteria</taxon>
        <taxon>Vibrionales</taxon>
        <taxon>Vibrionaceae</taxon>
        <taxon>Vibrio</taxon>
    </lineage>
</organism>
<evidence type="ECO:0000313" key="1">
    <source>
        <dbReference type="EMBL" id="KJY74980.1"/>
    </source>
</evidence>